<dbReference type="Pfam" id="PF01266">
    <property type="entry name" value="DAO"/>
    <property type="match status" value="1"/>
</dbReference>
<dbReference type="EMBL" id="CAFBNF010000419">
    <property type="protein sequence ID" value="CAB4965745.1"/>
    <property type="molecule type" value="Genomic_DNA"/>
</dbReference>
<sequence>MGRRVVGLSVRGDGVRVDLDTESPLLVDRVVVATGPWAGRLLREVGVEVPLRPVLQQVSYLGCAAGELLPCLVDGGDLDDAMLYALPTPGRGLKVGLEVPLRELDPDADDRDRSPSADLEALTSRRVSRILPGLDAAVTGSEVCTWTYGPDGRFVIDSALDGRVVFACGDSGEGFKFAPLVGEALADLAEGLGVGPDLAEFSMRRFGGTPPAPPSRMHIGR</sequence>
<dbReference type="InterPro" id="IPR006076">
    <property type="entry name" value="FAD-dep_OxRdtase"/>
</dbReference>
<dbReference type="Gene3D" id="3.50.50.60">
    <property type="entry name" value="FAD/NAD(P)-binding domain"/>
    <property type="match status" value="1"/>
</dbReference>
<dbReference type="Gene3D" id="3.30.9.10">
    <property type="entry name" value="D-Amino Acid Oxidase, subunit A, domain 2"/>
    <property type="match status" value="1"/>
</dbReference>
<dbReference type="SUPFAM" id="SSF51905">
    <property type="entry name" value="FAD/NAD(P)-binding domain"/>
    <property type="match status" value="1"/>
</dbReference>
<protein>
    <submittedName>
        <fullName evidence="6">Unannotated protein</fullName>
    </submittedName>
</protein>
<dbReference type="GO" id="GO:0050660">
    <property type="term" value="F:flavin adenine dinucleotide binding"/>
    <property type="evidence" value="ECO:0007669"/>
    <property type="project" value="InterPro"/>
</dbReference>
<organism evidence="6">
    <name type="scientific">freshwater metagenome</name>
    <dbReference type="NCBI Taxonomy" id="449393"/>
    <lineage>
        <taxon>unclassified sequences</taxon>
        <taxon>metagenomes</taxon>
        <taxon>ecological metagenomes</taxon>
    </lineage>
</organism>
<keyword evidence="2" id="KW-0285">Flavoprotein</keyword>
<dbReference type="PANTHER" id="PTHR10961">
    <property type="entry name" value="PEROXISOMAL SARCOSINE OXIDASE"/>
    <property type="match status" value="1"/>
</dbReference>
<dbReference type="InterPro" id="IPR036188">
    <property type="entry name" value="FAD/NAD-bd_sf"/>
</dbReference>
<dbReference type="SUPFAM" id="SSF54373">
    <property type="entry name" value="FAD-linked reductases, C-terminal domain"/>
    <property type="match status" value="1"/>
</dbReference>
<evidence type="ECO:0000256" key="4">
    <source>
        <dbReference type="ARBA" id="ARBA00023002"/>
    </source>
</evidence>
<evidence type="ECO:0000313" key="6">
    <source>
        <dbReference type="EMBL" id="CAB4965745.1"/>
    </source>
</evidence>
<gene>
    <name evidence="6" type="ORF">UFOPK3773_02432</name>
</gene>
<evidence type="ECO:0000259" key="5">
    <source>
        <dbReference type="Pfam" id="PF01266"/>
    </source>
</evidence>
<evidence type="ECO:0000256" key="2">
    <source>
        <dbReference type="ARBA" id="ARBA00022630"/>
    </source>
</evidence>
<reference evidence="6" key="1">
    <citation type="submission" date="2020-05" db="EMBL/GenBank/DDBJ databases">
        <authorList>
            <person name="Chiriac C."/>
            <person name="Salcher M."/>
            <person name="Ghai R."/>
            <person name="Kavagutti S V."/>
        </authorList>
    </citation>
    <scope>NUCLEOTIDE SEQUENCE</scope>
</reference>
<evidence type="ECO:0000256" key="3">
    <source>
        <dbReference type="ARBA" id="ARBA00022827"/>
    </source>
</evidence>
<dbReference type="AlphaFoldDB" id="A0A6J7LDK6"/>
<name>A0A6J7LDK6_9ZZZZ</name>
<dbReference type="PANTHER" id="PTHR10961:SF7">
    <property type="entry name" value="FAD DEPENDENT OXIDOREDUCTASE DOMAIN-CONTAINING PROTEIN"/>
    <property type="match status" value="1"/>
</dbReference>
<keyword evidence="4" id="KW-0560">Oxidoreductase</keyword>
<feature type="domain" description="FAD dependent oxidoreductase" evidence="5">
    <location>
        <begin position="3"/>
        <end position="188"/>
    </location>
</feature>
<comment type="cofactor">
    <cofactor evidence="1">
        <name>FAD</name>
        <dbReference type="ChEBI" id="CHEBI:57692"/>
    </cofactor>
</comment>
<accession>A0A6J7LDK6</accession>
<dbReference type="GO" id="GO:0008115">
    <property type="term" value="F:sarcosine oxidase activity"/>
    <property type="evidence" value="ECO:0007669"/>
    <property type="project" value="TreeGrafter"/>
</dbReference>
<evidence type="ECO:0000256" key="1">
    <source>
        <dbReference type="ARBA" id="ARBA00001974"/>
    </source>
</evidence>
<keyword evidence="3" id="KW-0274">FAD</keyword>
<proteinExistence type="predicted"/>
<dbReference type="InterPro" id="IPR045170">
    <property type="entry name" value="MTOX"/>
</dbReference>